<reference evidence="5 6" key="1">
    <citation type="submission" date="2020-08" db="EMBL/GenBank/DDBJ databases">
        <authorList>
            <person name="Kim C.M."/>
        </authorList>
    </citation>
    <scope>NUCLEOTIDE SEQUENCE [LARGE SCALE GENOMIC DNA]</scope>
    <source>
        <strain evidence="5 6">UL070</strain>
    </source>
</reference>
<feature type="domain" description="Bacterial Ig-like" evidence="4">
    <location>
        <begin position="1996"/>
        <end position="2097"/>
    </location>
</feature>
<evidence type="ECO:0000256" key="1">
    <source>
        <dbReference type="ARBA" id="ARBA00022729"/>
    </source>
</evidence>
<evidence type="ECO:0000256" key="2">
    <source>
        <dbReference type="SAM" id="MobiDB-lite"/>
    </source>
</evidence>
<dbReference type="PANTHER" id="PTHR34677:SF3">
    <property type="entry name" value="BACTERIAL IG-LIKE DOMAIN-CONTAINING PROTEIN"/>
    <property type="match status" value="1"/>
</dbReference>
<feature type="compositionally biased region" description="Pro residues" evidence="2">
    <location>
        <begin position="2218"/>
        <end position="2251"/>
    </location>
</feature>
<protein>
    <submittedName>
        <fullName evidence="5">DUF4347 domain-containing protein</fullName>
    </submittedName>
</protein>
<dbReference type="PANTHER" id="PTHR34677">
    <property type="match status" value="1"/>
</dbReference>
<dbReference type="Pfam" id="PF19078">
    <property type="entry name" value="Big_12"/>
    <property type="match status" value="6"/>
</dbReference>
<keyword evidence="6" id="KW-1185">Reference proteome</keyword>
<feature type="compositionally biased region" description="Low complexity" evidence="2">
    <location>
        <begin position="38"/>
        <end position="48"/>
    </location>
</feature>
<dbReference type="NCBIfam" id="TIGR02601">
    <property type="entry name" value="autotrns_rpt"/>
    <property type="match status" value="7"/>
</dbReference>
<evidence type="ECO:0000313" key="5">
    <source>
        <dbReference type="EMBL" id="MBB2497162.1"/>
    </source>
</evidence>
<dbReference type="SUPFAM" id="SSF51126">
    <property type="entry name" value="Pectin lyase-like"/>
    <property type="match status" value="3"/>
</dbReference>
<feature type="region of interest" description="Disordered" evidence="2">
    <location>
        <begin position="2210"/>
        <end position="2251"/>
    </location>
</feature>
<feature type="domain" description="Bacterial Ig-like" evidence="4">
    <location>
        <begin position="1691"/>
        <end position="1791"/>
    </location>
</feature>
<accession>A0A7W4QBP6</accession>
<dbReference type="InterPro" id="IPR013425">
    <property type="entry name" value="Autotrns_rpt"/>
</dbReference>
<organism evidence="5 6">
    <name type="scientific">Aquipseudomonas ullengensis</name>
    <dbReference type="NCBI Taxonomy" id="2759166"/>
    <lineage>
        <taxon>Bacteria</taxon>
        <taxon>Pseudomonadati</taxon>
        <taxon>Pseudomonadota</taxon>
        <taxon>Gammaproteobacteria</taxon>
        <taxon>Pseudomonadales</taxon>
        <taxon>Pseudomonadaceae</taxon>
        <taxon>Aquipseudomonas</taxon>
    </lineage>
</organism>
<dbReference type="InterPro" id="IPR012332">
    <property type="entry name" value="Autotransporter_pectin_lyase_C"/>
</dbReference>
<gene>
    <name evidence="5" type="ORF">H3H51_19225</name>
</gene>
<dbReference type="Pfam" id="PF12951">
    <property type="entry name" value="PATR"/>
    <property type="match status" value="8"/>
</dbReference>
<evidence type="ECO:0000313" key="6">
    <source>
        <dbReference type="Proteomes" id="UP000542720"/>
    </source>
</evidence>
<feature type="domain" description="DUF4347" evidence="3">
    <location>
        <begin position="54"/>
        <end position="207"/>
    </location>
</feature>
<feature type="domain" description="Bacterial Ig-like" evidence="4">
    <location>
        <begin position="1589"/>
        <end position="1690"/>
    </location>
</feature>
<feature type="domain" description="Bacterial Ig-like" evidence="4">
    <location>
        <begin position="1894"/>
        <end position="1995"/>
    </location>
</feature>
<feature type="domain" description="Bacterial Ig-like" evidence="4">
    <location>
        <begin position="2098"/>
        <end position="2199"/>
    </location>
</feature>
<evidence type="ECO:0000259" key="4">
    <source>
        <dbReference type="Pfam" id="PF19078"/>
    </source>
</evidence>
<dbReference type="InterPro" id="IPR025592">
    <property type="entry name" value="DUF4347"/>
</dbReference>
<dbReference type="EMBL" id="JACJUD010000007">
    <property type="protein sequence ID" value="MBB2497162.1"/>
    <property type="molecule type" value="Genomic_DNA"/>
</dbReference>
<dbReference type="Gene3D" id="2.160.20.20">
    <property type="match status" value="2"/>
</dbReference>
<dbReference type="Proteomes" id="UP000542720">
    <property type="component" value="Unassembled WGS sequence"/>
</dbReference>
<proteinExistence type="predicted"/>
<comment type="caution">
    <text evidence="5">The sequence shown here is derived from an EMBL/GenBank/DDBJ whole genome shotgun (WGS) entry which is preliminary data.</text>
</comment>
<feature type="compositionally biased region" description="Low complexity" evidence="2">
    <location>
        <begin position="13"/>
        <end position="27"/>
    </location>
</feature>
<name>A0A7W4QBP6_9GAMM</name>
<dbReference type="InterPro" id="IPR011050">
    <property type="entry name" value="Pectin_lyase_fold/virulence"/>
</dbReference>
<dbReference type="Pfam" id="PF14252">
    <property type="entry name" value="DUF4347"/>
    <property type="match status" value="1"/>
</dbReference>
<keyword evidence="1" id="KW-0732">Signal</keyword>
<feature type="domain" description="Bacterial Ig-like" evidence="4">
    <location>
        <begin position="1792"/>
        <end position="1893"/>
    </location>
</feature>
<feature type="region of interest" description="Disordered" evidence="2">
    <location>
        <begin position="13"/>
        <end position="48"/>
    </location>
</feature>
<dbReference type="InterPro" id="IPR044048">
    <property type="entry name" value="Big_12"/>
</dbReference>
<evidence type="ECO:0000259" key="3">
    <source>
        <dbReference type="Pfam" id="PF14252"/>
    </source>
</evidence>
<sequence length="2389" mass="233927">MLFDGAVAATVADAAQPDAAKAPTDQPNDSHANDSHDATAATPPSATADQRQEIVFVDGKLQDVQALIAGLPSGTEVVVLDSNKDGLQQIADYLKNRSDVDAIHLLSHGAEGTVELGNTWLNSQNIGQHAQQLNAIGAALAADGDILIYGCDTGEGKQGATLLSELARLTQADVAASDDATGAASKGGDWQLESRVGQVESKSLELASYKELFAAPADEDYDDETPNTVIESNNFVVDGIRYVLVGPNTYQTSIADGGIGGQAINNNLMFDFSDAEPDGRGGLSSVTISAADGSAFKLAGISFLAYDFGGSPNIQLTPQGGTPQSFTINGTVGTLVHLDLSGNADFQNITSFTFSGNNLAFEIDNLDFEAAVIPNAAPVIGNLAGDSVAWAGAGNTVTLDSGGNASLTDTDFGALNSGNGDWSGANLTVQRSGTAITTDTFGFNTSGALFTVSGNQLQSGGLTFATFTNSGGVLSVNYTSSGTTATTALVNDVARHINYRNDTPAGDATVRFTLSDGNSSTTAIVTVTSDTIYVTNTTDTATIDASNGVSFSEAVAIAAADATGSQTIVIAGSLAGQSVSTSAATSLGENLTLNLDAASGSTLSGGTLSIGSGFSLTASNGTGDTATIATALTGAGGLTKTGAGTLTLSGSNSYSGATTLSAGTLTASGGSAIGDSSSVSVASGATLSLSSSESTGNLSGVGTINLGSNTLTSNITADSTFSGDINGTGGLTVSQAGAATFALTLSGANTYTGNTIAMNFGSLRLNGDASVSSSSQLRANGNSVITLLSNQTVGSLFSNNANATINLGAFTLTAGGDNSSTTVSGVIAGTGSLIKQGSGTLTLSGTNTYGGTTTVSAGTLSVASDSNLGSDSVTLASGATLDITGATNIDNAIALSGDAIISNSANATLSGVISGAYTLSKTGASTLTLSNTNTYAGTTVLAGTLSAAGDNNLGSGAVTLESGSTLAVTGATTIDNAVVLSGAASISTSANVTVSGVVSGSGSLTKTGASTLTLSGTNTHTGNVIVSAGGLTLQGGSSIGDGSAVSVAGGATLTLALGNETIGSLLGAGNVSLSYGLTTGGNQASTTFSGVISSTNTSGITKTGSGTFTLSGANTYSGTTTVSAGTLTLNGGSALADTSALNVASGATVALASSETVGSLAGAGSLSLGAFTLSAGGNNTSTTFSGALIGSGGLTKTGNGTLTLSGSNSSTFSGAIGVSGGTLSVASDDNLGAGTVTLAAGSTLSVTGATTIDNAIVLSGGTATVTNSANATLSGNITGAGGLTKAGTSALTLSGTDSYTGATSIDAGSLLLNGALTGTSSTTVASGATLGGSGSIASNVTVNSGGTLAPGNSGAGSMTINGNLDMASGSTLAVDINGATAGTGYDQVIVNGSVDVSGATLAVTHGYTPGPGDTYTIIVNDLADAVTGNFSGLSEGATLTAGGNGTVLATSYIGATGNDVSLTAPLNPTVTSVTATDPNGTYAIGDTITIGVTFSEPVFLSTGTLQLILETGTTDRTISYVSGSGSSTLYFSYTVQAGDTSFDLDYASVSALVANGDTIQSGTFITANLALPTPGAAGSLGANNAIVIDGVRPTAGIVVADTALGVGETSTVTITFSEAVSGLTTTDFTVANGVLSDLSSGDGGITWTATLTPTTSFQDATNFIRLNNAGYIDAAGNTGSGSTDSNNYAVDTLRPNASIVVDDAALAIGETSTVTITFTEAVTGLSTANFIVANGVLSNLTTSDNITWTATFTPTAAVNDATNLITLDNTGYTDDAGNTGSGSTDSNNYAIDSLRPNASIVVADTALVAGETSLVTITFSEAVTGLTSADFTVANGALSGLSSSDGGITWTATLTPSSSVQDATNFIRLNNAGYTDLAGNAGVGSTDSNNYTVDTLRPSASIVVADTALAAGETSTVTIAFSEAVTGLTSADFTVANGSLSSLSSNDGGITWTATFIPTASVEDTSNVITLDNTGYTDNAGNTGSGSTDSNNYAIDSLRPNASIVVADTALAAGETSTVTITFSEAVTGLTSADFTVANGSLSGLSSNDGGITWTATFTPSANLNDASNVITLDNTGYIDLAGNAGVGNTDSNNYAIDSLRPNASIVVANTALAAGETSTVTITFSEAVTGLTSADFTVANGSLSGLSSSDGGITWTATFTPSANLDDASNVIILDNTGYTDLAGNAGVGSTNSNNYAIDTVQALVIDNGDPEFRANPPSPPAAPPSAPSLPAMPSPPPASTESPLIPPPLFEAPTLGSGIPTLGNIFIKNGALAPSFIAQVFASSSSDIGGDGSGAGFLGFGGGDGGVFGSSTLSSIFGSDPMQESEQLEVFDGKKWGSSEGTGRGGSGAFGAPTLGQQLHELHESEQRQVHEIALALGQFEIAKAHA</sequence>